<dbReference type="AlphaFoldDB" id="A0A7U6GFY9"/>
<dbReference type="PANTHER" id="PTHR33169:SF14">
    <property type="entry name" value="TRANSCRIPTIONAL REGULATOR RV3488"/>
    <property type="match status" value="1"/>
</dbReference>
<dbReference type="KEGG" id="cex:CSE_15660"/>
<dbReference type="InterPro" id="IPR052509">
    <property type="entry name" value="Metal_resp_DNA-bind_regulator"/>
</dbReference>
<evidence type="ECO:0000259" key="1">
    <source>
        <dbReference type="Pfam" id="PF03551"/>
    </source>
</evidence>
<dbReference type="SUPFAM" id="SSF46785">
    <property type="entry name" value="Winged helix' DNA-binding domain"/>
    <property type="match status" value="1"/>
</dbReference>
<proteinExistence type="predicted"/>
<reference evidence="2 3" key="1">
    <citation type="submission" date="2011-01" db="EMBL/GenBank/DDBJ databases">
        <title>Whole genome sequence of Caldisericum exile AZM16c01.</title>
        <authorList>
            <person name="Narita-Yamada S."/>
            <person name="Kawakoshi A."/>
            <person name="Nakamura S."/>
            <person name="Sasagawa M."/>
            <person name="Fukada J."/>
            <person name="Sekine M."/>
            <person name="Kato Y."/>
            <person name="Fukai R."/>
            <person name="Sasaki K."/>
            <person name="Hanamaki A."/>
            <person name="Narita H."/>
            <person name="Konno Y."/>
            <person name="Mori K."/>
            <person name="Yamazaki S."/>
            <person name="Suzuki K."/>
            <person name="Fujita N."/>
        </authorList>
    </citation>
    <scope>NUCLEOTIDE SEQUENCE [LARGE SCALE GENOMIC DNA]</scope>
    <source>
        <strain evidence="3">DSM 21853 / NBRC 104410 / AZM16c01</strain>
    </source>
</reference>
<organism evidence="2 3">
    <name type="scientific">Caldisericum exile (strain DSM 21853 / NBRC 104410 / AZM16c01)</name>
    <dbReference type="NCBI Taxonomy" id="511051"/>
    <lineage>
        <taxon>Bacteria</taxon>
        <taxon>Pseudomonadati</taxon>
        <taxon>Caldisericota/Cryosericota group</taxon>
        <taxon>Caldisericota</taxon>
        <taxon>Caldisericia</taxon>
        <taxon>Caldisericales</taxon>
        <taxon>Caldisericaceae</taxon>
        <taxon>Caldisericum</taxon>
    </lineage>
</organism>
<dbReference type="InterPro" id="IPR005149">
    <property type="entry name" value="Tscrpt_reg_PadR_N"/>
</dbReference>
<gene>
    <name evidence="2" type="ordered locus">CSE_15660</name>
</gene>
<name>A0A7U6GFY9_CALEA</name>
<dbReference type="EMBL" id="AP012051">
    <property type="protein sequence ID" value="BAL81692.1"/>
    <property type="molecule type" value="Genomic_DNA"/>
</dbReference>
<dbReference type="InterPro" id="IPR036388">
    <property type="entry name" value="WH-like_DNA-bd_sf"/>
</dbReference>
<dbReference type="OrthoDB" id="1683430at2"/>
<evidence type="ECO:0000313" key="3">
    <source>
        <dbReference type="Proteomes" id="UP000004793"/>
    </source>
</evidence>
<accession>A0A7U6GFY9</accession>
<sequence>MLENIFRKKGKNLFITSFFGSKEFLYFYILHLLSERDMYGEEISKAILIVSRGTWYPNPGFIYPVLKKLSVSGYIKGDWVIGESKHPRLVYKITEKGKTYYRTLRKDWKEGIKEFIEILRLIDEEGLL</sequence>
<dbReference type="InterPro" id="IPR036390">
    <property type="entry name" value="WH_DNA-bd_sf"/>
</dbReference>
<dbReference type="RefSeq" id="WP_014454087.1">
    <property type="nucleotide sequence ID" value="NC_017096.1"/>
</dbReference>
<keyword evidence="3" id="KW-1185">Reference proteome</keyword>
<feature type="domain" description="Transcription regulator PadR N-terminal" evidence="1">
    <location>
        <begin position="29"/>
        <end position="101"/>
    </location>
</feature>
<protein>
    <submittedName>
        <fullName evidence="2">PadR family transcriptional regulator</fullName>
    </submittedName>
</protein>
<dbReference type="Gene3D" id="1.10.10.10">
    <property type="entry name" value="Winged helix-like DNA-binding domain superfamily/Winged helix DNA-binding domain"/>
    <property type="match status" value="1"/>
</dbReference>
<dbReference type="PANTHER" id="PTHR33169">
    <property type="entry name" value="PADR-FAMILY TRANSCRIPTIONAL REGULATOR"/>
    <property type="match status" value="1"/>
</dbReference>
<evidence type="ECO:0000313" key="2">
    <source>
        <dbReference type="EMBL" id="BAL81692.1"/>
    </source>
</evidence>
<dbReference type="Proteomes" id="UP000004793">
    <property type="component" value="Chromosome"/>
</dbReference>
<dbReference type="Pfam" id="PF03551">
    <property type="entry name" value="PadR"/>
    <property type="match status" value="1"/>
</dbReference>